<proteinExistence type="predicted"/>
<dbReference type="RefSeq" id="WP_309901705.1">
    <property type="nucleotide sequence ID" value="NZ_JAVDRF010000004.1"/>
</dbReference>
<accession>A0ABU1NDN4</accession>
<name>A0ABU1NDN4_9BURK</name>
<dbReference type="Pfam" id="PF00534">
    <property type="entry name" value="Glycos_transf_1"/>
    <property type="match status" value="1"/>
</dbReference>
<comment type="caution">
    <text evidence="4">The sequence shown here is derived from an EMBL/GenBank/DDBJ whole genome shotgun (WGS) entry which is preliminary data.</text>
</comment>
<dbReference type="CDD" id="cd03801">
    <property type="entry name" value="GT4_PimA-like"/>
    <property type="match status" value="1"/>
</dbReference>
<evidence type="ECO:0000259" key="3">
    <source>
        <dbReference type="Pfam" id="PF13439"/>
    </source>
</evidence>
<sequence length="383" mass="41496">MDAESKFHVLMTADTVGGVWTHAIELAEGLGRRGVCVTLATMGAPLSDAQRAQAAALPLLRTFESAARLEWMADPWPDVRQAGEWLLRLEQAVKPDLVHLNQFSFGSLPFRAPTLLVAHSCVLSWWEAVHGEPAPPQWDRYRRAVARGLHGATLVAAPTATMLAALHRHYGHDRRGVVLYNGRSGRRFAPQPKDPLILSAGRLWDAAKNLDALEAIAPRLPWPVAVAGRTQAPAGEDRSVRGVQALGELAPPELARWLGRAAIYAAPARYEPFGQTALEAALSGCALVLGDIPSLREVWGPAALFAPPEDHEALRAALALLIADDALRERMANEARARAQRYTARRMVDAYLAVYRRLMHGATRGARAGSSLTLVSPEAACTS</sequence>
<organism evidence="4 5">
    <name type="scientific">Variovorax soli</name>
    <dbReference type="NCBI Taxonomy" id="376815"/>
    <lineage>
        <taxon>Bacteria</taxon>
        <taxon>Pseudomonadati</taxon>
        <taxon>Pseudomonadota</taxon>
        <taxon>Betaproteobacteria</taxon>
        <taxon>Burkholderiales</taxon>
        <taxon>Comamonadaceae</taxon>
        <taxon>Variovorax</taxon>
    </lineage>
</organism>
<dbReference type="Pfam" id="PF13439">
    <property type="entry name" value="Glyco_transf_4"/>
    <property type="match status" value="1"/>
</dbReference>
<evidence type="ECO:0000259" key="2">
    <source>
        <dbReference type="Pfam" id="PF00534"/>
    </source>
</evidence>
<reference evidence="4 5" key="1">
    <citation type="submission" date="2023-07" db="EMBL/GenBank/DDBJ databases">
        <title>Sorghum-associated microbial communities from plants grown in Nebraska, USA.</title>
        <authorList>
            <person name="Schachtman D."/>
        </authorList>
    </citation>
    <scope>NUCLEOTIDE SEQUENCE [LARGE SCALE GENOMIC DNA]</scope>
    <source>
        <strain evidence="4 5">DS1781</strain>
    </source>
</reference>
<feature type="domain" description="Glycosyl transferase family 1" evidence="2">
    <location>
        <begin position="191"/>
        <end position="337"/>
    </location>
</feature>
<dbReference type="PANTHER" id="PTHR46401:SF2">
    <property type="entry name" value="GLYCOSYLTRANSFERASE WBBK-RELATED"/>
    <property type="match status" value="1"/>
</dbReference>
<dbReference type="PANTHER" id="PTHR46401">
    <property type="entry name" value="GLYCOSYLTRANSFERASE WBBK-RELATED"/>
    <property type="match status" value="1"/>
</dbReference>
<gene>
    <name evidence="4" type="ORF">J2739_002343</name>
</gene>
<keyword evidence="1" id="KW-0808">Transferase</keyword>
<dbReference type="EMBL" id="JAVDRF010000004">
    <property type="protein sequence ID" value="MDR6536570.1"/>
    <property type="molecule type" value="Genomic_DNA"/>
</dbReference>
<dbReference type="Proteomes" id="UP001184230">
    <property type="component" value="Unassembled WGS sequence"/>
</dbReference>
<evidence type="ECO:0000313" key="5">
    <source>
        <dbReference type="Proteomes" id="UP001184230"/>
    </source>
</evidence>
<dbReference type="InterPro" id="IPR001296">
    <property type="entry name" value="Glyco_trans_1"/>
</dbReference>
<feature type="domain" description="Glycosyltransferase subfamily 4-like N-terminal" evidence="3">
    <location>
        <begin position="16"/>
        <end position="182"/>
    </location>
</feature>
<dbReference type="SUPFAM" id="SSF53756">
    <property type="entry name" value="UDP-Glycosyltransferase/glycogen phosphorylase"/>
    <property type="match status" value="1"/>
</dbReference>
<evidence type="ECO:0000256" key="1">
    <source>
        <dbReference type="ARBA" id="ARBA00022679"/>
    </source>
</evidence>
<dbReference type="InterPro" id="IPR028098">
    <property type="entry name" value="Glyco_trans_4-like_N"/>
</dbReference>
<keyword evidence="5" id="KW-1185">Reference proteome</keyword>
<evidence type="ECO:0000313" key="4">
    <source>
        <dbReference type="EMBL" id="MDR6536570.1"/>
    </source>
</evidence>
<dbReference type="Gene3D" id="3.40.50.2000">
    <property type="entry name" value="Glycogen Phosphorylase B"/>
    <property type="match status" value="2"/>
</dbReference>
<protein>
    <submittedName>
        <fullName evidence="4">Glycosyltransferase involved in cell wall biosynthesis</fullName>
    </submittedName>
</protein>